<sequence length="69" mass="8128">MIDGANTEGFRRACEARHWLRQGYTDAAKVQELRLRIATQRGYAAADLLVEEMREQWRHRRKWIEGKGA</sequence>
<dbReference type="AlphaFoldDB" id="A0A0U4YMX1"/>
<proteinExistence type="predicted"/>
<dbReference type="InterPro" id="IPR056113">
    <property type="entry name" value="DUF7696"/>
</dbReference>
<dbReference type="KEGG" id="xcn:J169_02809"/>
<evidence type="ECO:0008006" key="3">
    <source>
        <dbReference type="Google" id="ProtNLM"/>
    </source>
</evidence>
<accession>A0A0U4YMX1</accession>
<dbReference type="KEGG" id="xcw:J162_02799"/>
<organism evidence="1 2">
    <name type="scientific">Xanthomonas citri pv. citri</name>
    <dbReference type="NCBI Taxonomy" id="611301"/>
    <lineage>
        <taxon>Bacteria</taxon>
        <taxon>Pseudomonadati</taxon>
        <taxon>Pseudomonadota</taxon>
        <taxon>Gammaproteobacteria</taxon>
        <taxon>Lysobacterales</taxon>
        <taxon>Lysobacteraceae</taxon>
        <taxon>Xanthomonas</taxon>
    </lineage>
</organism>
<protein>
    <recommendedName>
        <fullName evidence="3">Regulatory protein RecX</fullName>
    </recommendedName>
</protein>
<name>A0A0U4YMX1_XANCI</name>
<evidence type="ECO:0000313" key="2">
    <source>
        <dbReference type="Proteomes" id="UP000052230"/>
    </source>
</evidence>
<dbReference type="KEGG" id="xcr:J163_02795"/>
<dbReference type="RefSeq" id="WP_015463372.1">
    <property type="nucleotide sequence ID" value="NZ_CAVLHM010000069.1"/>
</dbReference>
<gene>
    <name evidence="1" type="ORF">XAC3562_500031</name>
</gene>
<dbReference type="GeneID" id="69984252"/>
<dbReference type="EMBL" id="CCXZ01000145">
    <property type="protein sequence ID" value="CEG17100.1"/>
    <property type="molecule type" value="Genomic_DNA"/>
</dbReference>
<dbReference type="Pfam" id="PF24751">
    <property type="entry name" value="DUF7696"/>
    <property type="match status" value="1"/>
</dbReference>
<evidence type="ECO:0000313" key="1">
    <source>
        <dbReference type="EMBL" id="CEG17100.1"/>
    </source>
</evidence>
<dbReference type="KEGG" id="xcf:J172_02802"/>
<keyword evidence="2" id="KW-1185">Reference proteome</keyword>
<dbReference type="Proteomes" id="UP000052230">
    <property type="component" value="Unassembled WGS sequence"/>
</dbReference>
<comment type="caution">
    <text evidence="1">The sequence shown here is derived from an EMBL/GenBank/DDBJ whole genome shotgun (WGS) entry which is preliminary data.</text>
</comment>
<reference evidence="1 2" key="1">
    <citation type="submission" date="2014-09" db="EMBL/GenBank/DDBJ databases">
        <authorList>
            <person name="Regsiter A."/>
        </authorList>
    </citation>
    <scope>NUCLEOTIDE SEQUENCE [LARGE SCALE GENOMIC DNA]</scope>
</reference>
<dbReference type="KEGG" id="xcm:J164_02796"/>